<keyword evidence="4 6" id="KW-0235">DNA replication</keyword>
<dbReference type="Gene3D" id="3.40.5.60">
    <property type="match status" value="1"/>
</dbReference>
<evidence type="ECO:0000259" key="7">
    <source>
        <dbReference type="Pfam" id="PF05916"/>
    </source>
</evidence>
<keyword evidence="5 6" id="KW-0539">Nucleus</keyword>
<dbReference type="GO" id="GO:0000727">
    <property type="term" value="P:double-strand break repair via break-induced replication"/>
    <property type="evidence" value="ECO:0007669"/>
    <property type="project" value="TreeGrafter"/>
</dbReference>
<protein>
    <recommendedName>
        <fullName evidence="3 6">DNA replication complex GINS protein SLD5</fullName>
    </recommendedName>
</protein>
<dbReference type="CDD" id="cd21692">
    <property type="entry name" value="GINS_B_Sld5"/>
    <property type="match status" value="1"/>
</dbReference>
<dbReference type="SUPFAM" id="SSF158573">
    <property type="entry name" value="GINS helical bundle-like"/>
    <property type="match status" value="1"/>
</dbReference>
<dbReference type="PANTHER" id="PTHR21206:SF0">
    <property type="entry name" value="DNA REPLICATION COMPLEX GINS PROTEIN SLD5"/>
    <property type="match status" value="1"/>
</dbReference>
<dbReference type="InterPro" id="IPR021151">
    <property type="entry name" value="GINS_A"/>
</dbReference>
<dbReference type="Pfam" id="PF16922">
    <property type="entry name" value="SLD5_C"/>
    <property type="match status" value="1"/>
</dbReference>
<name>A0A6M2DPF7_XENCH</name>
<dbReference type="GO" id="GO:0006261">
    <property type="term" value="P:DNA-templated DNA replication"/>
    <property type="evidence" value="ECO:0007669"/>
    <property type="project" value="InterPro"/>
</dbReference>
<dbReference type="FunFam" id="1.20.58.1030:FF:000002">
    <property type="entry name" value="DNA replication complex GINS protein SLD5"/>
    <property type="match status" value="1"/>
</dbReference>
<dbReference type="AlphaFoldDB" id="A0A6M2DPF7"/>
<dbReference type="PANTHER" id="PTHR21206">
    <property type="entry name" value="SLD5 PROTEIN"/>
    <property type="match status" value="1"/>
</dbReference>
<evidence type="ECO:0000313" key="9">
    <source>
        <dbReference type="EMBL" id="NOV47021.1"/>
    </source>
</evidence>
<dbReference type="InterPro" id="IPR038749">
    <property type="entry name" value="Sld5_GINS_A"/>
</dbReference>
<dbReference type="Pfam" id="PF05916">
    <property type="entry name" value="Sld5"/>
    <property type="match status" value="1"/>
</dbReference>
<comment type="similarity">
    <text evidence="2 6">Belongs to the GINS4/SLD5 family.</text>
</comment>
<comment type="subcellular location">
    <subcellularLocation>
        <location evidence="1 6">Nucleus</location>
    </subcellularLocation>
</comment>
<evidence type="ECO:0000256" key="2">
    <source>
        <dbReference type="ARBA" id="ARBA00008187"/>
    </source>
</evidence>
<evidence type="ECO:0000259" key="8">
    <source>
        <dbReference type="Pfam" id="PF16922"/>
    </source>
</evidence>
<sequence>MDDTINSDLSDEEPITAKKVLETLETAWLNEKFSPEILPHQIEIVECMLEQVQHMENNMSKLQKNDFRLLAHRMELERIRFVISSYLRLRLEKIELYTQHILKQESEKSAEEQRLSPDEQVFAKDFLANQQNHFNQVALRHMPINFDGYDPLLTTVKPNMHTHVFLQAKKSVAAIVVPFSDDEVDLSEGSQHVMQYEPIAEMVCSGSVQLI</sequence>
<evidence type="ECO:0000256" key="4">
    <source>
        <dbReference type="ARBA" id="ARBA00022705"/>
    </source>
</evidence>
<reference evidence="9" key="1">
    <citation type="submission" date="2020-03" db="EMBL/GenBank/DDBJ databases">
        <title>Transcriptomic Profiling of the Digestive Tract of the Rat Flea, Xenopsylla cheopis, Following Blood Feeding and Infection with Yersinia pestis.</title>
        <authorList>
            <person name="Bland D.M."/>
            <person name="Martens C.A."/>
            <person name="Virtaneva K."/>
            <person name="Kanakabandi K."/>
            <person name="Long D."/>
            <person name="Rosenke R."/>
            <person name="Saturday G.A."/>
            <person name="Hoyt F.H."/>
            <person name="Bruno D.P."/>
            <person name="Ribeiro J.M.C."/>
            <person name="Hinnebusch J."/>
        </authorList>
    </citation>
    <scope>NUCLEOTIDE SEQUENCE</scope>
</reference>
<evidence type="ECO:0000256" key="5">
    <source>
        <dbReference type="ARBA" id="ARBA00023242"/>
    </source>
</evidence>
<comment type="function">
    <text evidence="6">The GINS complex plays an essential role in the initiation of DNA replication.</text>
</comment>
<evidence type="ECO:0000256" key="1">
    <source>
        <dbReference type="ARBA" id="ARBA00004123"/>
    </source>
</evidence>
<accession>A0A6M2DPF7</accession>
<dbReference type="SUPFAM" id="SSF160059">
    <property type="entry name" value="PriA/YqbF domain"/>
    <property type="match status" value="1"/>
</dbReference>
<feature type="domain" description="DNA replication complex GINS protein SLD5 C-terminal" evidence="8">
    <location>
        <begin position="158"/>
        <end position="211"/>
    </location>
</feature>
<organism evidence="9">
    <name type="scientific">Xenopsylla cheopis</name>
    <name type="common">Oriental rat flea</name>
    <name type="synonym">Pulex cheopis</name>
    <dbReference type="NCBI Taxonomy" id="163159"/>
    <lineage>
        <taxon>Eukaryota</taxon>
        <taxon>Metazoa</taxon>
        <taxon>Ecdysozoa</taxon>
        <taxon>Arthropoda</taxon>
        <taxon>Hexapoda</taxon>
        <taxon>Insecta</taxon>
        <taxon>Pterygota</taxon>
        <taxon>Neoptera</taxon>
        <taxon>Endopterygota</taxon>
        <taxon>Siphonaptera</taxon>
        <taxon>Pulicidae</taxon>
        <taxon>Xenopsyllinae</taxon>
        <taxon>Xenopsylla</taxon>
    </lineage>
</organism>
<dbReference type="PIRSF" id="PIRSF007764">
    <property type="entry name" value="Sld5"/>
    <property type="match status" value="1"/>
</dbReference>
<dbReference type="InterPro" id="IPR036224">
    <property type="entry name" value="GINS_bundle-like_dom_sf"/>
</dbReference>
<dbReference type="InterPro" id="IPR031633">
    <property type="entry name" value="SLD5_C"/>
</dbReference>
<dbReference type="CDD" id="cd11711">
    <property type="entry name" value="GINS_A_Sld5"/>
    <property type="match status" value="1"/>
</dbReference>
<dbReference type="GO" id="GO:0000811">
    <property type="term" value="C:GINS complex"/>
    <property type="evidence" value="ECO:0007669"/>
    <property type="project" value="UniProtKB-UniRule"/>
</dbReference>
<evidence type="ECO:0000256" key="3">
    <source>
        <dbReference type="ARBA" id="ARBA00014804"/>
    </source>
</evidence>
<feature type="domain" description="GINS subunit" evidence="7">
    <location>
        <begin position="56"/>
        <end position="137"/>
    </location>
</feature>
<dbReference type="EMBL" id="GIIL01003295">
    <property type="protein sequence ID" value="NOV47021.1"/>
    <property type="molecule type" value="Transcribed_RNA"/>
</dbReference>
<dbReference type="InterPro" id="IPR008591">
    <property type="entry name" value="GINS_Sld5"/>
</dbReference>
<evidence type="ECO:0000256" key="6">
    <source>
        <dbReference type="PIRNR" id="PIRNR007764"/>
    </source>
</evidence>
<proteinExistence type="inferred from homology"/>
<dbReference type="Gene3D" id="1.20.58.1030">
    <property type="match status" value="1"/>
</dbReference>